<dbReference type="PANTHER" id="PTHR30250">
    <property type="entry name" value="PST FAMILY PREDICTED COLANIC ACID TRANSPORTER"/>
    <property type="match status" value="1"/>
</dbReference>
<feature type="transmembrane region" description="Helical" evidence="6">
    <location>
        <begin position="19"/>
        <end position="39"/>
    </location>
</feature>
<gene>
    <name evidence="7" type="ORF">S06H3_39123</name>
</gene>
<comment type="subcellular location">
    <subcellularLocation>
        <location evidence="1">Cell membrane</location>
        <topology evidence="1">Multi-pass membrane protein</topology>
    </subcellularLocation>
</comment>
<feature type="transmembrane region" description="Helical" evidence="6">
    <location>
        <begin position="113"/>
        <end position="132"/>
    </location>
</feature>
<keyword evidence="5 6" id="KW-0472">Membrane</keyword>
<evidence type="ECO:0000256" key="6">
    <source>
        <dbReference type="SAM" id="Phobius"/>
    </source>
</evidence>
<proteinExistence type="predicted"/>
<evidence type="ECO:0000256" key="3">
    <source>
        <dbReference type="ARBA" id="ARBA00022692"/>
    </source>
</evidence>
<evidence type="ECO:0000313" key="7">
    <source>
        <dbReference type="EMBL" id="GAI42052.1"/>
    </source>
</evidence>
<evidence type="ECO:0000256" key="5">
    <source>
        <dbReference type="ARBA" id="ARBA00023136"/>
    </source>
</evidence>
<sequence>AILVTLPAESMALIWGESYVVGAWALAILVLGRTFFYLANTSTFLLYMHGATRLILAVSLFSALLNVVLNWILIPRIGITGAALATAISLSCYAMLVIGSAHLYHRESGLRVVFPRILAAAALPVVAVLALKNLLGPGWIQFIGAGLIYLAFYFLLLKFFRAFSEQDRAIGRQILSRIKGSAE</sequence>
<dbReference type="EMBL" id="BARV01023897">
    <property type="protein sequence ID" value="GAI42052.1"/>
    <property type="molecule type" value="Genomic_DNA"/>
</dbReference>
<dbReference type="InterPro" id="IPR050833">
    <property type="entry name" value="Poly_Biosynth_Transport"/>
</dbReference>
<feature type="transmembrane region" description="Helical" evidence="6">
    <location>
        <begin position="51"/>
        <end position="73"/>
    </location>
</feature>
<evidence type="ECO:0000256" key="1">
    <source>
        <dbReference type="ARBA" id="ARBA00004651"/>
    </source>
</evidence>
<reference evidence="7" key="1">
    <citation type="journal article" date="2014" name="Front. Microbiol.">
        <title>High frequency of phylogenetically diverse reductive dehalogenase-homologous genes in deep subseafloor sedimentary metagenomes.</title>
        <authorList>
            <person name="Kawai M."/>
            <person name="Futagami T."/>
            <person name="Toyoda A."/>
            <person name="Takaki Y."/>
            <person name="Nishi S."/>
            <person name="Hori S."/>
            <person name="Arai W."/>
            <person name="Tsubouchi T."/>
            <person name="Morono Y."/>
            <person name="Uchiyama I."/>
            <person name="Ito T."/>
            <person name="Fujiyama A."/>
            <person name="Inagaki F."/>
            <person name="Takami H."/>
        </authorList>
    </citation>
    <scope>NUCLEOTIDE SEQUENCE</scope>
    <source>
        <strain evidence="7">Expedition CK06-06</strain>
    </source>
</reference>
<protein>
    <submittedName>
        <fullName evidence="7">Uncharacterized protein</fullName>
    </submittedName>
</protein>
<evidence type="ECO:0000256" key="2">
    <source>
        <dbReference type="ARBA" id="ARBA00022475"/>
    </source>
</evidence>
<feature type="non-terminal residue" evidence="7">
    <location>
        <position position="1"/>
    </location>
</feature>
<feature type="transmembrane region" description="Helical" evidence="6">
    <location>
        <begin position="138"/>
        <end position="160"/>
    </location>
</feature>
<dbReference type="GO" id="GO:0005886">
    <property type="term" value="C:plasma membrane"/>
    <property type="evidence" value="ECO:0007669"/>
    <property type="project" value="UniProtKB-SubCell"/>
</dbReference>
<evidence type="ECO:0000256" key="4">
    <source>
        <dbReference type="ARBA" id="ARBA00022989"/>
    </source>
</evidence>
<name>X1NDH2_9ZZZZ</name>
<keyword evidence="4 6" id="KW-1133">Transmembrane helix</keyword>
<feature type="transmembrane region" description="Helical" evidence="6">
    <location>
        <begin position="79"/>
        <end position="101"/>
    </location>
</feature>
<organism evidence="7">
    <name type="scientific">marine sediment metagenome</name>
    <dbReference type="NCBI Taxonomy" id="412755"/>
    <lineage>
        <taxon>unclassified sequences</taxon>
        <taxon>metagenomes</taxon>
        <taxon>ecological metagenomes</taxon>
    </lineage>
</organism>
<dbReference type="PANTHER" id="PTHR30250:SF11">
    <property type="entry name" value="O-ANTIGEN TRANSPORTER-RELATED"/>
    <property type="match status" value="1"/>
</dbReference>
<accession>X1NDH2</accession>
<comment type="caution">
    <text evidence="7">The sequence shown here is derived from an EMBL/GenBank/DDBJ whole genome shotgun (WGS) entry which is preliminary data.</text>
</comment>
<keyword evidence="2" id="KW-1003">Cell membrane</keyword>
<keyword evidence="3 6" id="KW-0812">Transmembrane</keyword>
<dbReference type="AlphaFoldDB" id="X1NDH2"/>